<sequence>MNAVFAQTARADLDALDLPSEGQEWNLSLGSEYPGASGNLDLQEEDSGMSLLLSGDFTQGGAYVAAELELSDLAEESLLFLKLQYRSERAAAMALRLIDETGQVFQTSLSLEADSGLHELSFSAASESWDEYWGGAGDGIWRGGIAYLSLILPHHAWPDKTPEIRFTQIRLSATEGTGADTSVVASYSFDDEESVVDWQLSFATLASNAEGSGVLRLQRSALTDQPVAKSPAFAIEGNRLQVTASGSTSLGSPDNSYRLVGEIIFLNEGQGEIQKRLAFEQSGESGVGQLSALLSVPQDAAYAQFQARIEKASGYVDIEQVLIEQIHEDDSNTYRVEAWSERLANLFYPEEELAFQVQASSGDADFDDQTYLLCTVETYWGGRIGPLFKPTLSREERVLSGELGLASLPLETGRFYSLRVSLVKAGELLASELYGFSILREAPANSHPHEAVPFTARNWDARLEEYIRLASRMGIRVVNLWGGWNKEAPYEPWLSQVELARELDLKWIMGTPAMELERGDWEWNRENLREGMIAFLQTFGEQGVFAISTGNEPHGSEEQIPLFVEGYRGIYEGAKSFDPNLEVIATSVGPEEAYWENGFGEWSDSYDMHVYQGYRDVQDSYRQHLDLAGRYGVEMPIRSTEIGLNSQGMPRHVVAAEVWKSLGTFFAEGGQSAAWFGFLYPDSDATEQESSGLSHCLFASHYNRYHAKVDAVAYYHFVNGMAGKLYQDRFDDEETGVHLIQFLDDAGKSMIVAWGEFGNSSVFLPSNEGMALTLLQVDGEKQTIEVGSAGLGLRLQESPILIFCDQPLEMQNLVGKARIQLDELPESASRGATFSCFLTTVSEVVSSIELEFGGSTQTLRAEGGIWPDELELQVPAEETASTLWLKVKGMSSTGETVSVDRIQIVVADSAQGAALFRPGDPSSLKFQ</sequence>
<accession>A0A7X1B5Y9</accession>
<dbReference type="EMBL" id="JACHVC010000008">
    <property type="protein sequence ID" value="MBC2606271.1"/>
    <property type="molecule type" value="Genomic_DNA"/>
</dbReference>
<protein>
    <submittedName>
        <fullName evidence="1">Uncharacterized protein</fullName>
    </submittedName>
</protein>
<dbReference type="RefSeq" id="WP_185660157.1">
    <property type="nucleotide sequence ID" value="NZ_CAWPOO010000008.1"/>
</dbReference>
<reference evidence="1 2" key="1">
    <citation type="submission" date="2020-07" db="EMBL/GenBank/DDBJ databases">
        <authorList>
            <person name="Feng X."/>
        </authorList>
    </citation>
    <scope>NUCLEOTIDE SEQUENCE [LARGE SCALE GENOMIC DNA]</scope>
    <source>
        <strain evidence="1 2">JCM23202</strain>
    </source>
</reference>
<dbReference type="Proteomes" id="UP000526501">
    <property type="component" value="Unassembled WGS sequence"/>
</dbReference>
<comment type="caution">
    <text evidence="1">The sequence shown here is derived from an EMBL/GenBank/DDBJ whole genome shotgun (WGS) entry which is preliminary data.</text>
</comment>
<dbReference type="AlphaFoldDB" id="A0A7X1B5Y9"/>
<dbReference type="SUPFAM" id="SSF51445">
    <property type="entry name" value="(Trans)glycosidases"/>
    <property type="match status" value="1"/>
</dbReference>
<proteinExistence type="predicted"/>
<evidence type="ECO:0000313" key="1">
    <source>
        <dbReference type="EMBL" id="MBC2606271.1"/>
    </source>
</evidence>
<keyword evidence="2" id="KW-1185">Reference proteome</keyword>
<dbReference type="Gene3D" id="3.20.20.80">
    <property type="entry name" value="Glycosidases"/>
    <property type="match status" value="1"/>
</dbReference>
<evidence type="ECO:0000313" key="2">
    <source>
        <dbReference type="Proteomes" id="UP000526501"/>
    </source>
</evidence>
<gene>
    <name evidence="1" type="ORF">H5P27_09445</name>
</gene>
<name>A0A7X1B5Y9_9BACT</name>
<dbReference type="InterPro" id="IPR017853">
    <property type="entry name" value="GH"/>
</dbReference>
<organism evidence="1 2">
    <name type="scientific">Pelagicoccus albus</name>
    <dbReference type="NCBI Taxonomy" id="415222"/>
    <lineage>
        <taxon>Bacteria</taxon>
        <taxon>Pseudomonadati</taxon>
        <taxon>Verrucomicrobiota</taxon>
        <taxon>Opitutia</taxon>
        <taxon>Puniceicoccales</taxon>
        <taxon>Pelagicoccaceae</taxon>
        <taxon>Pelagicoccus</taxon>
    </lineage>
</organism>